<dbReference type="eggNOG" id="ENOG502RZEU">
    <property type="taxonomic scope" value="Eukaryota"/>
</dbReference>
<proteinExistence type="predicted"/>
<dbReference type="AlphaFoldDB" id="A7THN1"/>
<dbReference type="InterPro" id="IPR011990">
    <property type="entry name" value="TPR-like_helical_dom_sf"/>
</dbReference>
<dbReference type="Proteomes" id="UP000000267">
    <property type="component" value="Unassembled WGS sequence"/>
</dbReference>
<organism evidence="2">
    <name type="scientific">Vanderwaltozyma polyspora (strain ATCC 22028 / DSM 70294 / BCRC 21397 / CBS 2163 / NBRC 10782 / NRRL Y-8283 / UCD 57-17)</name>
    <name type="common">Kluyveromyces polysporus</name>
    <dbReference type="NCBI Taxonomy" id="436907"/>
    <lineage>
        <taxon>Eukaryota</taxon>
        <taxon>Fungi</taxon>
        <taxon>Dikarya</taxon>
        <taxon>Ascomycota</taxon>
        <taxon>Saccharomycotina</taxon>
        <taxon>Saccharomycetes</taxon>
        <taxon>Saccharomycetales</taxon>
        <taxon>Saccharomycetaceae</taxon>
        <taxon>Vanderwaltozyma</taxon>
    </lineage>
</organism>
<dbReference type="OrthoDB" id="433738at2759"/>
<dbReference type="KEGG" id="vpo:Kpol_543p27"/>
<dbReference type="RefSeq" id="XP_001646055.1">
    <property type="nucleotide sequence ID" value="XM_001646005.1"/>
</dbReference>
<dbReference type="PhylomeDB" id="A7THN1"/>
<name>A7THN1_VANPO</name>
<dbReference type="Gene3D" id="1.25.40.10">
    <property type="entry name" value="Tetratricopeptide repeat domain"/>
    <property type="match status" value="1"/>
</dbReference>
<sequence length="198" mass="22905">MTTELSYNGNSKQLSIEIDKKYELTDARSINVNQINKLTTAIIGESNPNFTPKPNDNLSKMIRNMFETGIKNMKQNKMQEALKNLTLAIEMSQRKRAPYEAFQIQLQDVQFMLRQKIDLELILGKNLEALQDLEMLLNTGLLDPEIFLRKTDAYLKLKQYNLARVDCERGLSLFPTNPKLKVMLNECNRRLAEYNGDI</sequence>
<dbReference type="InParanoid" id="A7THN1"/>
<dbReference type="GO" id="GO:0031204">
    <property type="term" value="P:post-translational protein targeting to membrane, translocation"/>
    <property type="evidence" value="ECO:0007669"/>
    <property type="project" value="EnsemblFungi"/>
</dbReference>
<protein>
    <submittedName>
        <fullName evidence="1">Uncharacterized protein</fullName>
    </submittedName>
</protein>
<dbReference type="SUPFAM" id="SSF48452">
    <property type="entry name" value="TPR-like"/>
    <property type="match status" value="1"/>
</dbReference>
<dbReference type="GO" id="GO:0031207">
    <property type="term" value="C:Sec62/Sec63 complex"/>
    <property type="evidence" value="ECO:0007669"/>
    <property type="project" value="EnsemblFungi"/>
</dbReference>
<accession>A7THN1</accession>
<dbReference type="HOGENOM" id="CLU_111698_0_0_1"/>
<dbReference type="GO" id="GO:0008320">
    <property type="term" value="F:protein transmembrane transporter activity"/>
    <property type="evidence" value="ECO:0007669"/>
    <property type="project" value="EnsemblFungi"/>
</dbReference>
<reference evidence="1 2" key="1">
    <citation type="journal article" date="2007" name="Proc. Natl. Acad. Sci. U.S.A.">
        <title>Independent sorting-out of thousands of duplicated gene pairs in two yeast species descended from a whole-genome duplication.</title>
        <authorList>
            <person name="Scannell D.R."/>
            <person name="Frank A.C."/>
            <person name="Conant G.C."/>
            <person name="Byrne K.P."/>
            <person name="Woolfit M."/>
            <person name="Wolfe K.H."/>
        </authorList>
    </citation>
    <scope>NUCLEOTIDE SEQUENCE [LARGE SCALE GENOMIC DNA]</scope>
    <source>
        <strain evidence="2">ATCC 22028 / DSM 70294 / BCRC 21397 / CBS 2163 / NBRC 10782 / NRRL Y-8283 / UCD 57-17</strain>
    </source>
</reference>
<dbReference type="GeneID" id="5546472"/>
<dbReference type="EMBL" id="DS480392">
    <property type="protein sequence ID" value="EDO18197.1"/>
    <property type="molecule type" value="Genomic_DNA"/>
</dbReference>
<evidence type="ECO:0000313" key="1">
    <source>
        <dbReference type="EMBL" id="EDO18197.1"/>
    </source>
</evidence>
<dbReference type="GO" id="GO:0071256">
    <property type="term" value="C:translocon complex"/>
    <property type="evidence" value="ECO:0007669"/>
    <property type="project" value="EnsemblFungi"/>
</dbReference>
<keyword evidence="2" id="KW-1185">Reference proteome</keyword>
<dbReference type="FunCoup" id="A7THN1">
    <property type="interactions" value="85"/>
</dbReference>
<dbReference type="OMA" id="KMYTLAI"/>
<evidence type="ECO:0000313" key="2">
    <source>
        <dbReference type="Proteomes" id="UP000000267"/>
    </source>
</evidence>
<dbReference type="STRING" id="436907.A7THN1"/>
<gene>
    <name evidence="1" type="ORF">Kpol_543p27</name>
</gene>